<dbReference type="GO" id="GO:0005524">
    <property type="term" value="F:ATP binding"/>
    <property type="evidence" value="ECO:0007669"/>
    <property type="project" value="UniProtKB-KW"/>
</dbReference>
<name>A0A9W9K3U8_9EURO</name>
<evidence type="ECO:0000256" key="5">
    <source>
        <dbReference type="ARBA" id="ARBA00022741"/>
    </source>
</evidence>
<evidence type="ECO:0000256" key="10">
    <source>
        <dbReference type="ARBA" id="ARBA00048679"/>
    </source>
</evidence>
<dbReference type="GO" id="GO:0061709">
    <property type="term" value="P:reticulophagy"/>
    <property type="evidence" value="ECO:0007669"/>
    <property type="project" value="TreeGrafter"/>
</dbReference>
<dbReference type="Gene3D" id="1.10.510.10">
    <property type="entry name" value="Transferase(Phosphotransferase) domain 1"/>
    <property type="match status" value="1"/>
</dbReference>
<dbReference type="GO" id="GO:0000422">
    <property type="term" value="P:autophagy of mitochondrion"/>
    <property type="evidence" value="ECO:0007669"/>
    <property type="project" value="TreeGrafter"/>
</dbReference>
<dbReference type="PANTHER" id="PTHR24348:SF22">
    <property type="entry name" value="NON-SPECIFIC SERINE_THREONINE PROTEIN KINASE"/>
    <property type="match status" value="1"/>
</dbReference>
<keyword evidence="3" id="KW-0723">Serine/threonine-protein kinase</keyword>
<dbReference type="InterPro" id="IPR011009">
    <property type="entry name" value="Kinase-like_dom_sf"/>
</dbReference>
<dbReference type="OrthoDB" id="4062651at2759"/>
<dbReference type="EMBL" id="JAPMSZ010000009">
    <property type="protein sequence ID" value="KAJ5092084.1"/>
    <property type="molecule type" value="Genomic_DNA"/>
</dbReference>
<organism evidence="12 13">
    <name type="scientific">Penicillium alfredii</name>
    <dbReference type="NCBI Taxonomy" id="1506179"/>
    <lineage>
        <taxon>Eukaryota</taxon>
        <taxon>Fungi</taxon>
        <taxon>Dikarya</taxon>
        <taxon>Ascomycota</taxon>
        <taxon>Pezizomycotina</taxon>
        <taxon>Eurotiomycetes</taxon>
        <taxon>Eurotiomycetidae</taxon>
        <taxon>Eurotiales</taxon>
        <taxon>Aspergillaceae</taxon>
        <taxon>Penicillium</taxon>
    </lineage>
</organism>
<keyword evidence="4" id="KW-0808">Transferase</keyword>
<evidence type="ECO:0000313" key="13">
    <source>
        <dbReference type="Proteomes" id="UP001141434"/>
    </source>
</evidence>
<sequence>MFMGLKNRTWRSLVASGTISSIPNLAHCVFHRMLQALDFLAANEIIHRDVKPENIRFTSLSHAQYSFQLGDFGLCNRAVSAATSVGSPLYMALEMLQEGDQTHKADVWSLYVTMVWTMNVEEFRQRSEQFKSIGDAREAILARRCRC</sequence>
<keyword evidence="5" id="KW-0547">Nucleotide-binding</keyword>
<protein>
    <recommendedName>
        <fullName evidence="2">non-specific serine/threonine protein kinase</fullName>
        <ecNumber evidence="2">2.7.11.1</ecNumber>
    </recommendedName>
    <alternativeName>
        <fullName evidence="8">Autophagy-related protein 1</fullName>
    </alternativeName>
</protein>
<dbReference type="GO" id="GO:0000045">
    <property type="term" value="P:autophagosome assembly"/>
    <property type="evidence" value="ECO:0007669"/>
    <property type="project" value="TreeGrafter"/>
</dbReference>
<evidence type="ECO:0000256" key="9">
    <source>
        <dbReference type="ARBA" id="ARBA00047899"/>
    </source>
</evidence>
<evidence type="ECO:0000256" key="6">
    <source>
        <dbReference type="ARBA" id="ARBA00022777"/>
    </source>
</evidence>
<reference evidence="12" key="1">
    <citation type="submission" date="2022-11" db="EMBL/GenBank/DDBJ databases">
        <authorList>
            <person name="Petersen C."/>
        </authorList>
    </citation>
    <scope>NUCLEOTIDE SEQUENCE</scope>
    <source>
        <strain evidence="12">IBT 34128</strain>
    </source>
</reference>
<dbReference type="PANTHER" id="PTHR24348">
    <property type="entry name" value="SERINE/THREONINE-PROTEIN KINASE UNC-51-RELATED"/>
    <property type="match status" value="1"/>
</dbReference>
<dbReference type="Proteomes" id="UP001141434">
    <property type="component" value="Unassembled WGS sequence"/>
</dbReference>
<dbReference type="GO" id="GO:0010506">
    <property type="term" value="P:regulation of autophagy"/>
    <property type="evidence" value="ECO:0007669"/>
    <property type="project" value="InterPro"/>
</dbReference>
<evidence type="ECO:0000256" key="2">
    <source>
        <dbReference type="ARBA" id="ARBA00012513"/>
    </source>
</evidence>
<dbReference type="Pfam" id="PF00069">
    <property type="entry name" value="Pkinase"/>
    <property type="match status" value="1"/>
</dbReference>
<dbReference type="InterPro" id="IPR000719">
    <property type="entry name" value="Prot_kinase_dom"/>
</dbReference>
<comment type="subcellular location">
    <subcellularLocation>
        <location evidence="1">Preautophagosomal structure membrane</location>
        <topology evidence="1">Peripheral membrane protein</topology>
    </subcellularLocation>
</comment>
<dbReference type="GO" id="GO:0005829">
    <property type="term" value="C:cytosol"/>
    <property type="evidence" value="ECO:0007669"/>
    <property type="project" value="TreeGrafter"/>
</dbReference>
<dbReference type="GO" id="GO:0034727">
    <property type="term" value="P:piecemeal microautophagy of the nucleus"/>
    <property type="evidence" value="ECO:0007669"/>
    <property type="project" value="TreeGrafter"/>
</dbReference>
<proteinExistence type="predicted"/>
<gene>
    <name evidence="12" type="ORF">NUU61_006954</name>
</gene>
<accession>A0A9W9K3U8</accession>
<evidence type="ECO:0000313" key="12">
    <source>
        <dbReference type="EMBL" id="KAJ5092084.1"/>
    </source>
</evidence>
<keyword evidence="13" id="KW-1185">Reference proteome</keyword>
<comment type="caution">
    <text evidence="12">The sequence shown here is derived from an EMBL/GenBank/DDBJ whole genome shotgun (WGS) entry which is preliminary data.</text>
</comment>
<dbReference type="InterPro" id="IPR045269">
    <property type="entry name" value="Atg1-like"/>
</dbReference>
<dbReference type="SUPFAM" id="SSF56112">
    <property type="entry name" value="Protein kinase-like (PK-like)"/>
    <property type="match status" value="1"/>
</dbReference>
<comment type="catalytic activity">
    <reaction evidence="10">
        <text>L-seryl-[protein] + ATP = O-phospho-L-seryl-[protein] + ADP + H(+)</text>
        <dbReference type="Rhea" id="RHEA:17989"/>
        <dbReference type="Rhea" id="RHEA-COMP:9863"/>
        <dbReference type="Rhea" id="RHEA-COMP:11604"/>
        <dbReference type="ChEBI" id="CHEBI:15378"/>
        <dbReference type="ChEBI" id="CHEBI:29999"/>
        <dbReference type="ChEBI" id="CHEBI:30616"/>
        <dbReference type="ChEBI" id="CHEBI:83421"/>
        <dbReference type="ChEBI" id="CHEBI:456216"/>
        <dbReference type="EC" id="2.7.11.1"/>
    </reaction>
</comment>
<dbReference type="GO" id="GO:0034045">
    <property type="term" value="C:phagophore assembly site membrane"/>
    <property type="evidence" value="ECO:0007669"/>
    <property type="project" value="UniProtKB-SubCell"/>
</dbReference>
<evidence type="ECO:0000256" key="1">
    <source>
        <dbReference type="ARBA" id="ARBA00004623"/>
    </source>
</evidence>
<evidence type="ECO:0000256" key="8">
    <source>
        <dbReference type="ARBA" id="ARBA00030237"/>
    </source>
</evidence>
<reference evidence="12" key="2">
    <citation type="journal article" date="2023" name="IMA Fungus">
        <title>Comparative genomic study of the Penicillium genus elucidates a diverse pangenome and 15 lateral gene transfer events.</title>
        <authorList>
            <person name="Petersen C."/>
            <person name="Sorensen T."/>
            <person name="Nielsen M.R."/>
            <person name="Sondergaard T.E."/>
            <person name="Sorensen J.L."/>
            <person name="Fitzpatrick D.A."/>
            <person name="Frisvad J.C."/>
            <person name="Nielsen K.L."/>
        </authorList>
    </citation>
    <scope>NUCLEOTIDE SEQUENCE</scope>
    <source>
        <strain evidence="12">IBT 34128</strain>
    </source>
</reference>
<evidence type="ECO:0000256" key="7">
    <source>
        <dbReference type="ARBA" id="ARBA00022840"/>
    </source>
</evidence>
<evidence type="ECO:0000256" key="3">
    <source>
        <dbReference type="ARBA" id="ARBA00022527"/>
    </source>
</evidence>
<dbReference type="GeneID" id="81396650"/>
<dbReference type="GO" id="GO:0005776">
    <property type="term" value="C:autophagosome"/>
    <property type="evidence" value="ECO:0007669"/>
    <property type="project" value="TreeGrafter"/>
</dbReference>
<dbReference type="AlphaFoldDB" id="A0A9W9K3U8"/>
<comment type="catalytic activity">
    <reaction evidence="9">
        <text>L-threonyl-[protein] + ATP = O-phospho-L-threonyl-[protein] + ADP + H(+)</text>
        <dbReference type="Rhea" id="RHEA:46608"/>
        <dbReference type="Rhea" id="RHEA-COMP:11060"/>
        <dbReference type="Rhea" id="RHEA-COMP:11605"/>
        <dbReference type="ChEBI" id="CHEBI:15378"/>
        <dbReference type="ChEBI" id="CHEBI:30013"/>
        <dbReference type="ChEBI" id="CHEBI:30616"/>
        <dbReference type="ChEBI" id="CHEBI:61977"/>
        <dbReference type="ChEBI" id="CHEBI:456216"/>
        <dbReference type="EC" id="2.7.11.1"/>
    </reaction>
</comment>
<dbReference type="GO" id="GO:0004674">
    <property type="term" value="F:protein serine/threonine kinase activity"/>
    <property type="evidence" value="ECO:0007669"/>
    <property type="project" value="UniProtKB-KW"/>
</dbReference>
<evidence type="ECO:0000256" key="4">
    <source>
        <dbReference type="ARBA" id="ARBA00022679"/>
    </source>
</evidence>
<keyword evidence="6 12" id="KW-0418">Kinase</keyword>
<dbReference type="RefSeq" id="XP_056510281.1">
    <property type="nucleotide sequence ID" value="XM_056657481.1"/>
</dbReference>
<dbReference type="GO" id="GO:0042594">
    <property type="term" value="P:response to starvation"/>
    <property type="evidence" value="ECO:0007669"/>
    <property type="project" value="TreeGrafter"/>
</dbReference>
<dbReference type="PROSITE" id="PS50011">
    <property type="entry name" value="PROTEIN_KINASE_DOM"/>
    <property type="match status" value="1"/>
</dbReference>
<dbReference type="EC" id="2.7.11.1" evidence="2"/>
<evidence type="ECO:0000259" key="11">
    <source>
        <dbReference type="PROSITE" id="PS50011"/>
    </source>
</evidence>
<feature type="domain" description="Protein kinase" evidence="11">
    <location>
        <begin position="1"/>
        <end position="147"/>
    </location>
</feature>
<keyword evidence="7" id="KW-0067">ATP-binding</keyword>